<reference evidence="4" key="1">
    <citation type="journal article" date="2003" name="Lancet">
        <title>Sequencing and analysis of the genome of the Whipple's disease bacterium Tropheryma whipplei.</title>
        <authorList>
            <person name="Bentley S.D."/>
            <person name="Maiwald M."/>
            <person name="Murphy L.D."/>
            <person name="Pallen M.J."/>
            <person name="Yeats C.A."/>
            <person name="Dover L.G."/>
            <person name="Norbertczak H.T."/>
            <person name="Besra G.S."/>
            <person name="Quail M.A."/>
            <person name="Harris D.E."/>
            <person name="von Herbay A."/>
            <person name="Goble A."/>
            <person name="Rutter S."/>
            <person name="Squares R."/>
            <person name="Squares S."/>
            <person name="Barrell B.G."/>
            <person name="Parkhill J."/>
            <person name="Relman D.A."/>
        </authorList>
    </citation>
    <scope>NUCLEOTIDE SEQUENCE</scope>
</reference>
<dbReference type="InterPro" id="IPR015919">
    <property type="entry name" value="Cadherin-like_sf"/>
</dbReference>
<accession>A0A9U5C2W5</accession>
<dbReference type="Gene3D" id="2.60.40.10">
    <property type="entry name" value="Immunoglobulins"/>
    <property type="match status" value="1"/>
</dbReference>
<dbReference type="GO" id="GO:0007156">
    <property type="term" value="P:homophilic cell adhesion via plasma membrane adhesion molecules"/>
    <property type="evidence" value="ECO:0007669"/>
    <property type="project" value="InterPro"/>
</dbReference>
<dbReference type="InterPro" id="IPR013783">
    <property type="entry name" value="Ig-like_fold"/>
</dbReference>
<evidence type="ECO:0000259" key="2">
    <source>
        <dbReference type="PROSITE" id="PS50268"/>
    </source>
</evidence>
<keyword evidence="3" id="KW-1185">Reference proteome</keyword>
<proteinExistence type="predicted"/>
<dbReference type="InterPro" id="IPR036278">
    <property type="entry name" value="Sialidase_sf"/>
</dbReference>
<dbReference type="SMART" id="SM00736">
    <property type="entry name" value="CADG"/>
    <property type="match status" value="1"/>
</dbReference>
<feature type="domain" description="Cadherin" evidence="2">
    <location>
        <begin position="154"/>
        <end position="282"/>
    </location>
</feature>
<reference evidence="4" key="2">
    <citation type="submission" date="2025-08" db="UniProtKB">
        <authorList>
            <consortium name="RefSeq"/>
        </authorList>
    </citation>
    <scope>IDENTIFICATION</scope>
</reference>
<evidence type="ECO:0000256" key="1">
    <source>
        <dbReference type="SAM" id="MobiDB-lite"/>
    </source>
</evidence>
<evidence type="ECO:0000313" key="4">
    <source>
        <dbReference type="RefSeq" id="WP_028312147.1"/>
    </source>
</evidence>
<organism evidence="3 4">
    <name type="scientific">Derxia gummosa DSM 723</name>
    <dbReference type="NCBI Taxonomy" id="1121388"/>
    <lineage>
        <taxon>Bacteria</taxon>
        <taxon>Pseudomonadati</taxon>
        <taxon>Pseudomonadota</taxon>
        <taxon>Betaproteobacteria</taxon>
        <taxon>Burkholderiales</taxon>
        <taxon>Alcaligenaceae</taxon>
        <taxon>Derxia</taxon>
    </lineage>
</organism>
<dbReference type="Pfam" id="PF05345">
    <property type="entry name" value="He_PIG"/>
    <property type="match status" value="1"/>
</dbReference>
<protein>
    <submittedName>
        <fullName evidence="4">Ig domain-containing protein</fullName>
    </submittedName>
</protein>
<dbReference type="Proteomes" id="UP000675920">
    <property type="component" value="Unplaced"/>
</dbReference>
<dbReference type="SUPFAM" id="SSF50939">
    <property type="entry name" value="Sialidases"/>
    <property type="match status" value="1"/>
</dbReference>
<sequence length="2434" mass="237693">VNDAPTLATTTLTLTGTDEDTAVSYAVADLLADAGLADVDSDALGGIAVTALSGNGSWEFSTDSGGTWTAVGSVSASSAALFTSTTQLRYTPDGNRGETAGLSFAAWDRSSGSASSGATVNTADTTTRGGTTAFSTATATASLAVSDVNDAPVVTVPGSLTVTEDVPAALTGISVGDVDAAGGGNWLVTLHVDSGTLHGVSGFGVIANGDGTDTITLLAPLGDINGFLAAGRVSFTTAADATADVTLTVSADDNGNNGSGGALTDSDSTTIRVTPVNDAPVLTDTTLAISIEEDSGAPVGAVGSSLADFMGGVSDIDGDTPLGVAIGSADEALGTWYYTTDGGSSWNALGAVSESSALLLANDGSTRLFFQTSAGVTGTTPAALGLHAWDGTEGSAGSRADLTGGSSAYSHDSDTVSVTVTESPKAPVLTPTAPAFTGITEDDSANAGQTVADLLGSSVTDGNTGAVQGIAITGLDAGNGSWEYSLDGTTWTAVGGVSDSAALLLRASDHLRFVPDGINADGASLTYRAWDQSGATAGLEGTTADTTTHGGRTAFSTATDTATLAVSDVNDAPTLATTTLTLAGTDEDTSVSYTVADLLADAGLADADSGALGGIAVTALTGNGSWEFSTDSGGTWTAVGSVSAGNAALFTSTTQLRYVPDGNRGETAGLSFAAWDRSSGSASAGAAVNTADTTTRGGTTAFSTATASASLAVSDVNDAPTLATTTLTLAGTDEDTASAAITVADLLADAGLADADSGALGGIAVTTLSGNGSWQFSTDGGASWTAVGGVSTSSAALFTSTTQLRYTPDGLHGETASLGFAAWDRSTGSASTAGSVSHADASTRGGGTAFSADLASASLAVGEVNDLPTLATSAGSAVFTEAGGAVVIDSGITLADIDGQPAIDSATVAITGGRAAGDVLGFANDGATMGDIAASWDAGSGRLTLSSAGGATLAQWQAALRAVSFDNGSALVADGARTVSFSVTDAGGDSSAGASRAIGVSAIDQPASLGNLPDASTYTEGDAPTVLAPDLTVLDPESAEAGFDGASVTLVNHAGADARDLFGATGTLGPLTEGQALVVDGVTVGSVSRNSGGLLVLDFSGADATLANVQAVLRQIGYSNASDAPPASATLDWRFTPASGAGATGATDISLVPVNDTTAFAGGGGTTAIDDTGSTAPFASLVVTDPDTQGATVSVTLTDALGAGDFTAGTSGWTRDVSGNDIVWTRGFASTDNIGGTIQAALRGLVFTPTANALPSGTTRSIGFEVTVDDGGGTPVGTSGRTVTVSSVNDAPVLDHDSFALDPTDEDTARTVSVADLLAAAGASDADAGTALGLAVTFTSGRGQWQYSTDSGATWHAVGAVSADAALTLGQYGLLRYTPDGIEADLASINFVAWDASAGTLTDGATRGTVDAGAPGADGATSATTAGATLSVTDVNDAPTLVVPDRLSLDEDGSVVITGIELRDVDGDLIVTIASGGATPLAVMVPGPVSVSFSVPSGMLTAAPGEGVTITTAADGTVTLTGQLNRLNAWLAAGNLSYTAAPNANGEVALSVRFDDGGNIGGGSLVATAEVVLDIAAVNDAPTVTAPADADVGEGLSVSFGSATGNAITLADIDAGDGPLRLTLTASHGTLTLGSLAGISFLSGDGTADASLVIEGNLAALRAALDGLVFSPAAGYHGAASIGLVLNDLGNSGSGGALVADTSIDIAVSAAPRATGVSLVGDDNGYKAGDTVLIEVDYDSALVLDTTGGSPTLALNVGGTTRLATLVSSDGGKLVFGYTVLAGDSTADLALAGGNALSLNGATLRNATGSNAVLALPTPSGSGPLDGGTPVVVDGVAPVVTSVTLPADGLYGAGNTLDFTVNLSEAVTLDTSGGTPRIAVSIGGTTVYATYVGGSGGNALGFRLVLPAGVSGDGISLAGNLDFNGATVRDALGNPANPALHGVGTAAIAIDGQAPTAGTPATGTAGPTNATSLDFTVVFDEAVSGVDAADFTVRGTGSASGSITGVRSTDGGKTWIVTVAAGGDGTLAVDLDASGTGITDAAGNAVSGGATGTPVAVDHGLPTVDAITLLDAQTTGTGTLRFQIRFSEGVSGLDPADLALVLGDSATGRITGLTQVDARTWVVTVDNVAGNGSVALRLVAAGSGIADTAGNTLAADATSPAYTHVEAVVPVTPPPAPPAPPAPAPMPAPLVPVSSAPVLLPVTALPTDSSIPVPPPAFVPPPAPRPTDDGIVALSFNPALDQPLAARPFSGSFSIGAGRTVSFGIPDGSFVVRDPQAQLTLSARQSNGQPLPAWLRFDPLTGRFSGTVPPGLTGRVRIQVLLRDSQGHMVSTEIEISLGSTRAALPTEADQLALAALLGDLATRPDADRDAAPADRHASAGITPAQRATARSPHTPAEATAHAARAPLSHQLDRHGDAGFADELAALLGAVTRL</sequence>
<dbReference type="GO" id="GO:0016020">
    <property type="term" value="C:membrane"/>
    <property type="evidence" value="ECO:0007669"/>
    <property type="project" value="InterPro"/>
</dbReference>
<feature type="compositionally biased region" description="Basic and acidic residues" evidence="1">
    <location>
        <begin position="2366"/>
        <end position="2378"/>
    </location>
</feature>
<dbReference type="RefSeq" id="WP_028312147.1">
    <property type="nucleotide sequence ID" value="NZ_AXWS01000014.1"/>
</dbReference>
<name>A0A9U5C2W5_9BURK</name>
<dbReference type="GO" id="GO:0005509">
    <property type="term" value="F:calcium ion binding"/>
    <property type="evidence" value="ECO:0007669"/>
    <property type="project" value="InterPro"/>
</dbReference>
<dbReference type="InterPro" id="IPR006644">
    <property type="entry name" value="Cadg"/>
</dbReference>
<evidence type="ECO:0000313" key="3">
    <source>
        <dbReference type="Proteomes" id="UP000675920"/>
    </source>
</evidence>
<dbReference type="InterPro" id="IPR040853">
    <property type="entry name" value="RapA2_cadherin-like"/>
</dbReference>
<dbReference type="PROSITE" id="PS50268">
    <property type="entry name" value="CADHERIN_2"/>
    <property type="match status" value="2"/>
</dbReference>
<feature type="region of interest" description="Disordered" evidence="1">
    <location>
        <begin position="2366"/>
        <end position="2404"/>
    </location>
</feature>
<dbReference type="SUPFAM" id="SSF49313">
    <property type="entry name" value="Cadherin-like"/>
    <property type="match status" value="1"/>
</dbReference>
<dbReference type="InterPro" id="IPR002126">
    <property type="entry name" value="Cadherin-like_dom"/>
</dbReference>
<feature type="domain" description="Cadherin" evidence="2">
    <location>
        <begin position="1453"/>
        <end position="1584"/>
    </location>
</feature>
<feature type="compositionally biased region" description="Low complexity" evidence="1">
    <location>
        <begin position="2393"/>
        <end position="2404"/>
    </location>
</feature>
<feature type="non-terminal residue" evidence="4">
    <location>
        <position position="1"/>
    </location>
</feature>
<dbReference type="Pfam" id="PF17803">
    <property type="entry name" value="Cadherin_4"/>
    <property type="match status" value="2"/>
</dbReference>